<keyword evidence="3" id="KW-1185">Reference proteome</keyword>
<dbReference type="HOGENOM" id="CLU_060016_0_0_6"/>
<dbReference type="AlphaFoldDB" id="Q1R195"/>
<keyword evidence="1" id="KW-1133">Transmembrane helix</keyword>
<feature type="transmembrane region" description="Helical" evidence="1">
    <location>
        <begin position="222"/>
        <end position="240"/>
    </location>
</feature>
<feature type="transmembrane region" description="Helical" evidence="1">
    <location>
        <begin position="130"/>
        <end position="149"/>
    </location>
</feature>
<dbReference type="InterPro" id="IPR037185">
    <property type="entry name" value="EmrE-like"/>
</dbReference>
<gene>
    <name evidence="2" type="ordered locus">Csal_0149</name>
</gene>
<dbReference type="Gene3D" id="1.10.3730.20">
    <property type="match status" value="2"/>
</dbReference>
<feature type="transmembrane region" description="Helical" evidence="1">
    <location>
        <begin position="315"/>
        <end position="331"/>
    </location>
</feature>
<evidence type="ECO:0000313" key="2">
    <source>
        <dbReference type="EMBL" id="ABE57513.1"/>
    </source>
</evidence>
<dbReference type="KEGG" id="csa:Csal_0149"/>
<organism evidence="2 3">
    <name type="scientific">Chromohalobacter israelensis (strain ATCC BAA-138 / DSM 3043 / CIP 106854 / NCIMB 13768 / 1H11)</name>
    <name type="common">Chromohalobacter salexigens</name>
    <dbReference type="NCBI Taxonomy" id="290398"/>
    <lineage>
        <taxon>Bacteria</taxon>
        <taxon>Pseudomonadati</taxon>
        <taxon>Pseudomonadota</taxon>
        <taxon>Gammaproteobacteria</taxon>
        <taxon>Oceanospirillales</taxon>
        <taxon>Halomonadaceae</taxon>
        <taxon>Chromohalobacter</taxon>
    </lineage>
</organism>
<keyword evidence="1" id="KW-0812">Transmembrane</keyword>
<evidence type="ECO:0000256" key="1">
    <source>
        <dbReference type="SAM" id="Phobius"/>
    </source>
</evidence>
<name>Q1R195_CHRI1</name>
<feature type="transmembrane region" description="Helical" evidence="1">
    <location>
        <begin position="185"/>
        <end position="202"/>
    </location>
</feature>
<dbReference type="STRING" id="290398.Csal_0149"/>
<feature type="transmembrane region" description="Helical" evidence="1">
    <location>
        <begin position="286"/>
        <end position="308"/>
    </location>
</feature>
<protein>
    <recommendedName>
        <fullName evidence="4">EamA-like transporter family protein</fullName>
    </recommendedName>
</protein>
<feature type="transmembrane region" description="Helical" evidence="1">
    <location>
        <begin position="32"/>
        <end position="52"/>
    </location>
</feature>
<evidence type="ECO:0008006" key="4">
    <source>
        <dbReference type="Google" id="ProtNLM"/>
    </source>
</evidence>
<sequence>MVKTARLRAAPGRRVRQSGIYQKAPHAGSTGVFVLSPFALALIVVSAALHAGWNLLGKRGVPSLAFFARAMAAGSVLYAPLLLWGPAPMQLPWSFWGWLVATGACQALYMGGLAWAYARGDVSLLYPMARALPVLWVPAVALLVLPTPALDLDDGLGMGLIAISALIMPLTHWRAFRLESYLTPALGFVLLAAAGTTGYSLIDKRALGLMTASGYTPLQAGLHYMVLQAMTTWLWMWPLVRALPSERLAARRLRYTSAAHRAWLAGAMILGTYGLVLIAMSSSADVSHVVALRQLSIPLGVLAAVYWFKERLPPLRLGAIAIMLTGLALVAW</sequence>
<dbReference type="Proteomes" id="UP000000239">
    <property type="component" value="Chromosome"/>
</dbReference>
<dbReference type="SUPFAM" id="SSF103481">
    <property type="entry name" value="Multidrug resistance efflux transporter EmrE"/>
    <property type="match status" value="1"/>
</dbReference>
<dbReference type="EMBL" id="CP000285">
    <property type="protein sequence ID" value="ABE57513.1"/>
    <property type="molecule type" value="Genomic_DNA"/>
</dbReference>
<evidence type="ECO:0000313" key="3">
    <source>
        <dbReference type="Proteomes" id="UP000000239"/>
    </source>
</evidence>
<keyword evidence="1" id="KW-0472">Membrane</keyword>
<feature type="transmembrane region" description="Helical" evidence="1">
    <location>
        <begin position="95"/>
        <end position="118"/>
    </location>
</feature>
<feature type="transmembrane region" description="Helical" evidence="1">
    <location>
        <begin position="261"/>
        <end position="280"/>
    </location>
</feature>
<reference evidence="2 3" key="1">
    <citation type="journal article" date="2011" name="Stand. Genomic Sci.">
        <title>Complete genome sequence of the halophilic and highly halotolerant Chromohalobacter salexigens type strain (1H11(T)).</title>
        <authorList>
            <person name="Copeland A."/>
            <person name="O'Connor K."/>
            <person name="Lucas S."/>
            <person name="Lapidus A."/>
            <person name="Berry K.W."/>
            <person name="Detter J.C."/>
            <person name="Del Rio T.G."/>
            <person name="Hammon N."/>
            <person name="Dalin E."/>
            <person name="Tice H."/>
            <person name="Pitluck S."/>
            <person name="Bruce D."/>
            <person name="Goodwin L."/>
            <person name="Han C."/>
            <person name="Tapia R."/>
            <person name="Saunders E."/>
            <person name="Schmutz J."/>
            <person name="Brettin T."/>
            <person name="Larimer F."/>
            <person name="Land M."/>
            <person name="Hauser L."/>
            <person name="Vargas C."/>
            <person name="Nieto J.J."/>
            <person name="Kyrpides N.C."/>
            <person name="Ivanova N."/>
            <person name="Goker M."/>
            <person name="Klenk H.P."/>
            <person name="Csonka L.N."/>
            <person name="Woyke T."/>
        </authorList>
    </citation>
    <scope>NUCLEOTIDE SEQUENCE [LARGE SCALE GENOMIC DNA]</scope>
    <source>
        <strain evidence="3">ATCC BAA-138 / DSM 3043 / CIP 106854 / NCIMB 13768 / 1H11</strain>
    </source>
</reference>
<feature type="transmembrane region" description="Helical" evidence="1">
    <location>
        <begin position="64"/>
        <end position="83"/>
    </location>
</feature>
<accession>Q1R195</accession>
<dbReference type="eggNOG" id="COG0697">
    <property type="taxonomic scope" value="Bacteria"/>
</dbReference>
<proteinExistence type="predicted"/>
<feature type="transmembrane region" description="Helical" evidence="1">
    <location>
        <begin position="155"/>
        <end position="173"/>
    </location>
</feature>